<keyword evidence="1" id="KW-0472">Membrane</keyword>
<accession>A0A939LRT1</accession>
<keyword evidence="3" id="KW-1185">Reference proteome</keyword>
<sequence>MSTPDDGADGADLTPAERLRRRRQWLKQKVDAEPQRLDLREELAAVYRAEGHADQAGRWNYLSEDAEPAESEAFVRASQSDPVVMMRALCWTGSENDAETAVARERLGELRAAARGPLGRRPSWENPVRDSLWPFALGCVGVLVVLGFAMVGAIVTVRWLGEVL</sequence>
<evidence type="ECO:0000256" key="1">
    <source>
        <dbReference type="SAM" id="Phobius"/>
    </source>
</evidence>
<comment type="caution">
    <text evidence="2">The sequence shown here is derived from an EMBL/GenBank/DDBJ whole genome shotgun (WGS) entry which is preliminary data.</text>
</comment>
<dbReference type="EMBL" id="JAGEMK010000008">
    <property type="protein sequence ID" value="MBO1752924.1"/>
    <property type="molecule type" value="Genomic_DNA"/>
</dbReference>
<keyword evidence="1" id="KW-0812">Transmembrane</keyword>
<feature type="transmembrane region" description="Helical" evidence="1">
    <location>
        <begin position="132"/>
        <end position="160"/>
    </location>
</feature>
<dbReference type="Proteomes" id="UP000664209">
    <property type="component" value="Unassembled WGS sequence"/>
</dbReference>
<keyword evidence="1" id="KW-1133">Transmembrane helix</keyword>
<organism evidence="2 3">
    <name type="scientific">Actinotalea soli</name>
    <dbReference type="NCBI Taxonomy" id="2819234"/>
    <lineage>
        <taxon>Bacteria</taxon>
        <taxon>Bacillati</taxon>
        <taxon>Actinomycetota</taxon>
        <taxon>Actinomycetes</taxon>
        <taxon>Micrococcales</taxon>
        <taxon>Cellulomonadaceae</taxon>
        <taxon>Actinotalea</taxon>
    </lineage>
</organism>
<evidence type="ECO:0000313" key="2">
    <source>
        <dbReference type="EMBL" id="MBO1752924.1"/>
    </source>
</evidence>
<evidence type="ECO:0000313" key="3">
    <source>
        <dbReference type="Proteomes" id="UP000664209"/>
    </source>
</evidence>
<gene>
    <name evidence="2" type="ORF">J4G33_14015</name>
</gene>
<dbReference type="AlphaFoldDB" id="A0A939LRT1"/>
<protein>
    <submittedName>
        <fullName evidence="2">Uncharacterized protein</fullName>
    </submittedName>
</protein>
<dbReference type="RefSeq" id="WP_208056607.1">
    <property type="nucleotide sequence ID" value="NZ_JAGEMK010000008.1"/>
</dbReference>
<name>A0A939LRT1_9CELL</name>
<reference evidence="2" key="1">
    <citation type="submission" date="2021-03" db="EMBL/GenBank/DDBJ databases">
        <title>Actinotalea soli sp. nov., isolated from soil.</title>
        <authorList>
            <person name="Ping W."/>
            <person name="Zhang J."/>
        </authorList>
    </citation>
    <scope>NUCLEOTIDE SEQUENCE</scope>
    <source>
        <strain evidence="2">BY-33</strain>
    </source>
</reference>
<dbReference type="Pfam" id="PF20225">
    <property type="entry name" value="DUF6584"/>
    <property type="match status" value="1"/>
</dbReference>
<dbReference type="InterPro" id="IPR046491">
    <property type="entry name" value="DUF6584"/>
</dbReference>
<proteinExistence type="predicted"/>